<name>A0A1E7EQC8_9STRA</name>
<accession>A0A1E7EQC8</accession>
<dbReference type="AlphaFoldDB" id="A0A1E7EQC8"/>
<feature type="chain" id="PRO_5009192110" evidence="2">
    <location>
        <begin position="26"/>
        <end position="275"/>
    </location>
</feature>
<evidence type="ECO:0000313" key="3">
    <source>
        <dbReference type="EMBL" id="OEU07996.1"/>
    </source>
</evidence>
<organism evidence="3 4">
    <name type="scientific">Fragilariopsis cylindrus CCMP1102</name>
    <dbReference type="NCBI Taxonomy" id="635003"/>
    <lineage>
        <taxon>Eukaryota</taxon>
        <taxon>Sar</taxon>
        <taxon>Stramenopiles</taxon>
        <taxon>Ochrophyta</taxon>
        <taxon>Bacillariophyta</taxon>
        <taxon>Bacillariophyceae</taxon>
        <taxon>Bacillariophycidae</taxon>
        <taxon>Bacillariales</taxon>
        <taxon>Bacillariaceae</taxon>
        <taxon>Fragilariopsis</taxon>
    </lineage>
</organism>
<gene>
    <name evidence="3" type="ORF">FRACYDRAFT_250216</name>
</gene>
<keyword evidence="4" id="KW-1185">Reference proteome</keyword>
<feature type="signal peptide" evidence="2">
    <location>
        <begin position="1"/>
        <end position="25"/>
    </location>
</feature>
<dbReference type="EMBL" id="KV784382">
    <property type="protein sequence ID" value="OEU07996.1"/>
    <property type="molecule type" value="Genomic_DNA"/>
</dbReference>
<protein>
    <submittedName>
        <fullName evidence="3">Uncharacterized protein</fullName>
    </submittedName>
</protein>
<feature type="compositionally biased region" description="Basic and acidic residues" evidence="1">
    <location>
        <begin position="257"/>
        <end position="275"/>
    </location>
</feature>
<keyword evidence="2" id="KW-0732">Signal</keyword>
<evidence type="ECO:0000256" key="1">
    <source>
        <dbReference type="SAM" id="MobiDB-lite"/>
    </source>
</evidence>
<evidence type="ECO:0000313" key="4">
    <source>
        <dbReference type="Proteomes" id="UP000095751"/>
    </source>
</evidence>
<proteinExistence type="predicted"/>
<dbReference type="Proteomes" id="UP000095751">
    <property type="component" value="Unassembled WGS sequence"/>
</dbReference>
<dbReference type="InParanoid" id="A0A1E7EQC8"/>
<feature type="region of interest" description="Disordered" evidence="1">
    <location>
        <begin position="248"/>
        <end position="275"/>
    </location>
</feature>
<evidence type="ECO:0000256" key="2">
    <source>
        <dbReference type="SAM" id="SignalP"/>
    </source>
</evidence>
<sequence>MTAKTMATVVFLLLVAIFTTAPSWSSLSSSSSFVLLVQAQEYDNDANANNAIPDNDDDPIAKIRQQQYEKVLGTPKDQQQQQSLCVKERILNKECRNEMLSRYGDEEDANDTRQSKFIMYETEKQLRNYCLELSHLMSQCKIKGIYHSTLDRENAADADNNNGNGNSNNNGNDISITNQLGETVIYGNSPKQIEKERIEFEKVALELSEWRWNIGIRGMMIVIILYALFFDAPFTKDKVVVPTTTTAAAAADADAANEGKEKEEELKDPTDKKKD</sequence>
<reference evidence="3 4" key="1">
    <citation type="submission" date="2016-09" db="EMBL/GenBank/DDBJ databases">
        <title>Extensive genetic diversity and differential bi-allelic expression allows diatom success in the polar Southern Ocean.</title>
        <authorList>
            <consortium name="DOE Joint Genome Institute"/>
            <person name="Mock T."/>
            <person name="Otillar R.P."/>
            <person name="Strauss J."/>
            <person name="Dupont C."/>
            <person name="Frickenhaus S."/>
            <person name="Maumus F."/>
            <person name="Mcmullan M."/>
            <person name="Sanges R."/>
            <person name="Schmutz J."/>
            <person name="Toseland A."/>
            <person name="Valas R."/>
            <person name="Veluchamy A."/>
            <person name="Ward B.J."/>
            <person name="Allen A."/>
            <person name="Barry K."/>
            <person name="Falciatore A."/>
            <person name="Ferrante M."/>
            <person name="Fortunato A.E."/>
            <person name="Gloeckner G."/>
            <person name="Gruber A."/>
            <person name="Hipkin R."/>
            <person name="Janech M."/>
            <person name="Kroth P."/>
            <person name="Leese F."/>
            <person name="Lindquist E."/>
            <person name="Lyon B.R."/>
            <person name="Martin J."/>
            <person name="Mayer C."/>
            <person name="Parker M."/>
            <person name="Quesneville H."/>
            <person name="Raymond J."/>
            <person name="Uhlig C."/>
            <person name="Valentin K.U."/>
            <person name="Worden A.Z."/>
            <person name="Armbrust E.V."/>
            <person name="Bowler C."/>
            <person name="Green B."/>
            <person name="Moulton V."/>
            <person name="Van Oosterhout C."/>
            <person name="Grigoriev I."/>
        </authorList>
    </citation>
    <scope>NUCLEOTIDE SEQUENCE [LARGE SCALE GENOMIC DNA]</scope>
    <source>
        <strain evidence="3 4">CCMP1102</strain>
    </source>
</reference>
<dbReference type="KEGG" id="fcy:FRACYDRAFT_250216"/>